<dbReference type="InterPro" id="IPR011990">
    <property type="entry name" value="TPR-like_helical_dom_sf"/>
</dbReference>
<dbReference type="EMBL" id="CAXAMM010044006">
    <property type="protein sequence ID" value="CAK9112634.1"/>
    <property type="molecule type" value="Genomic_DNA"/>
</dbReference>
<dbReference type="Proteomes" id="UP001642464">
    <property type="component" value="Unassembled WGS sequence"/>
</dbReference>
<dbReference type="PANTHER" id="PTHR47447:SF17">
    <property type="entry name" value="OS12G0638900 PROTEIN"/>
    <property type="match status" value="1"/>
</dbReference>
<organism evidence="3 4">
    <name type="scientific">Durusdinium trenchii</name>
    <dbReference type="NCBI Taxonomy" id="1381693"/>
    <lineage>
        <taxon>Eukaryota</taxon>
        <taxon>Sar</taxon>
        <taxon>Alveolata</taxon>
        <taxon>Dinophyceae</taxon>
        <taxon>Suessiales</taxon>
        <taxon>Symbiodiniaceae</taxon>
        <taxon>Durusdinium</taxon>
    </lineage>
</organism>
<feature type="repeat" description="PPR" evidence="2">
    <location>
        <begin position="115"/>
        <end position="149"/>
    </location>
</feature>
<gene>
    <name evidence="3" type="ORF">SCF082_LOCUS52220</name>
</gene>
<comment type="caution">
    <text evidence="3">The sequence shown here is derived from an EMBL/GenBank/DDBJ whole genome shotgun (WGS) entry which is preliminary data.</text>
</comment>
<feature type="non-terminal residue" evidence="3">
    <location>
        <position position="1"/>
    </location>
</feature>
<dbReference type="PROSITE" id="PS51375">
    <property type="entry name" value="PPR"/>
    <property type="match status" value="1"/>
</dbReference>
<evidence type="ECO:0000313" key="3">
    <source>
        <dbReference type="EMBL" id="CAK9112634.1"/>
    </source>
</evidence>
<sequence length="155" mass="17175">KSCHESHRRDFGGLQQLGRLRMQGKWQEALELWRLEGRLEAAACSEVLGVMVRLGSAREAAQLLRDMHDQTVQPNDLAIGRAISACVNGGAWEEAIKLLLEVELWSLGARHLRPNAVAYNAALGACGRASSAESALQLLKRMDQLQIQRTKRTYG</sequence>
<name>A0ABP0SJV1_9DINO</name>
<dbReference type="NCBIfam" id="TIGR00756">
    <property type="entry name" value="PPR"/>
    <property type="match status" value="1"/>
</dbReference>
<proteinExistence type="predicted"/>
<accession>A0ABP0SJV1</accession>
<evidence type="ECO:0000256" key="1">
    <source>
        <dbReference type="ARBA" id="ARBA00022737"/>
    </source>
</evidence>
<dbReference type="Pfam" id="PF13812">
    <property type="entry name" value="PPR_3"/>
    <property type="match status" value="1"/>
</dbReference>
<keyword evidence="4" id="KW-1185">Reference proteome</keyword>
<dbReference type="InterPro" id="IPR002885">
    <property type="entry name" value="PPR_rpt"/>
</dbReference>
<protein>
    <recommendedName>
        <fullName evidence="5">Pentatricopeptide repeat-containing protein</fullName>
    </recommendedName>
</protein>
<dbReference type="PANTHER" id="PTHR47447">
    <property type="entry name" value="OS03G0856100 PROTEIN"/>
    <property type="match status" value="1"/>
</dbReference>
<dbReference type="Gene3D" id="1.25.40.10">
    <property type="entry name" value="Tetratricopeptide repeat domain"/>
    <property type="match status" value="1"/>
</dbReference>
<evidence type="ECO:0000256" key="2">
    <source>
        <dbReference type="PROSITE-ProRule" id="PRU00708"/>
    </source>
</evidence>
<keyword evidence="1" id="KW-0677">Repeat</keyword>
<feature type="non-terminal residue" evidence="3">
    <location>
        <position position="155"/>
    </location>
</feature>
<evidence type="ECO:0008006" key="5">
    <source>
        <dbReference type="Google" id="ProtNLM"/>
    </source>
</evidence>
<reference evidence="3 4" key="1">
    <citation type="submission" date="2024-02" db="EMBL/GenBank/DDBJ databases">
        <authorList>
            <person name="Chen Y."/>
            <person name="Shah S."/>
            <person name="Dougan E. K."/>
            <person name="Thang M."/>
            <person name="Chan C."/>
        </authorList>
    </citation>
    <scope>NUCLEOTIDE SEQUENCE [LARGE SCALE GENOMIC DNA]</scope>
</reference>
<evidence type="ECO:0000313" key="4">
    <source>
        <dbReference type="Proteomes" id="UP001642464"/>
    </source>
</evidence>